<keyword evidence="2 5" id="KW-0547">Nucleotide-binding</keyword>
<evidence type="ECO:0000256" key="6">
    <source>
        <dbReference type="NCBIfam" id="TIGR00152"/>
    </source>
</evidence>
<organism evidence="7 8">
    <name type="scientific">Algoriphagus hitonicola</name>
    <dbReference type="NCBI Taxonomy" id="435880"/>
    <lineage>
        <taxon>Bacteria</taxon>
        <taxon>Pseudomonadati</taxon>
        <taxon>Bacteroidota</taxon>
        <taxon>Cytophagia</taxon>
        <taxon>Cytophagales</taxon>
        <taxon>Cyclobacteriaceae</taxon>
        <taxon>Algoriphagus</taxon>
    </lineage>
</organism>
<gene>
    <name evidence="5" type="primary">coaE</name>
    <name evidence="7" type="ORF">SAMN04487988_11121</name>
</gene>
<dbReference type="GO" id="GO:0004140">
    <property type="term" value="F:dephospho-CoA kinase activity"/>
    <property type="evidence" value="ECO:0007669"/>
    <property type="project" value="UniProtKB-UniRule"/>
</dbReference>
<dbReference type="GO" id="GO:0005737">
    <property type="term" value="C:cytoplasm"/>
    <property type="evidence" value="ECO:0007669"/>
    <property type="project" value="UniProtKB-SubCell"/>
</dbReference>
<dbReference type="PROSITE" id="PS51219">
    <property type="entry name" value="DPCK"/>
    <property type="match status" value="1"/>
</dbReference>
<comment type="function">
    <text evidence="5">Catalyzes the phosphorylation of the 3'-hydroxyl group of dephosphocoenzyme A to form coenzyme A.</text>
</comment>
<comment type="subcellular location">
    <subcellularLocation>
        <location evidence="5">Cytoplasm</location>
    </subcellularLocation>
</comment>
<dbReference type="PANTHER" id="PTHR10695:SF46">
    <property type="entry name" value="BIFUNCTIONAL COENZYME A SYNTHASE-RELATED"/>
    <property type="match status" value="1"/>
</dbReference>
<evidence type="ECO:0000256" key="2">
    <source>
        <dbReference type="ARBA" id="ARBA00022741"/>
    </source>
</evidence>
<proteinExistence type="inferred from homology"/>
<name>A0A1I2VXM0_9BACT</name>
<dbReference type="HAMAP" id="MF_00376">
    <property type="entry name" value="Dephospho_CoA_kinase"/>
    <property type="match status" value="1"/>
</dbReference>
<evidence type="ECO:0000256" key="5">
    <source>
        <dbReference type="HAMAP-Rule" id="MF_00376"/>
    </source>
</evidence>
<keyword evidence="4 5" id="KW-0173">Coenzyme A biosynthesis</keyword>
<dbReference type="GO" id="GO:0015937">
    <property type="term" value="P:coenzyme A biosynthetic process"/>
    <property type="evidence" value="ECO:0007669"/>
    <property type="project" value="UniProtKB-UniRule"/>
</dbReference>
<dbReference type="GO" id="GO:0005524">
    <property type="term" value="F:ATP binding"/>
    <property type="evidence" value="ECO:0007669"/>
    <property type="project" value="UniProtKB-UniRule"/>
</dbReference>
<evidence type="ECO:0000313" key="8">
    <source>
        <dbReference type="Proteomes" id="UP000199642"/>
    </source>
</evidence>
<dbReference type="UniPathway" id="UPA00241">
    <property type="reaction ID" value="UER00356"/>
</dbReference>
<evidence type="ECO:0000256" key="1">
    <source>
        <dbReference type="ARBA" id="ARBA00009018"/>
    </source>
</evidence>
<dbReference type="Proteomes" id="UP000199642">
    <property type="component" value="Unassembled WGS sequence"/>
</dbReference>
<dbReference type="CDD" id="cd02022">
    <property type="entry name" value="DPCK"/>
    <property type="match status" value="1"/>
</dbReference>
<dbReference type="InterPro" id="IPR001977">
    <property type="entry name" value="Depp_CoAkinase"/>
</dbReference>
<feature type="binding site" evidence="5">
    <location>
        <begin position="14"/>
        <end position="19"/>
    </location>
    <ligand>
        <name>ATP</name>
        <dbReference type="ChEBI" id="CHEBI:30616"/>
    </ligand>
</feature>
<dbReference type="NCBIfam" id="TIGR00152">
    <property type="entry name" value="dephospho-CoA kinase"/>
    <property type="match status" value="1"/>
</dbReference>
<keyword evidence="5" id="KW-0808">Transferase</keyword>
<comment type="catalytic activity">
    <reaction evidence="5">
        <text>3'-dephospho-CoA + ATP = ADP + CoA + H(+)</text>
        <dbReference type="Rhea" id="RHEA:18245"/>
        <dbReference type="ChEBI" id="CHEBI:15378"/>
        <dbReference type="ChEBI" id="CHEBI:30616"/>
        <dbReference type="ChEBI" id="CHEBI:57287"/>
        <dbReference type="ChEBI" id="CHEBI:57328"/>
        <dbReference type="ChEBI" id="CHEBI:456216"/>
        <dbReference type="EC" id="2.7.1.24"/>
    </reaction>
</comment>
<keyword evidence="5 7" id="KW-0418">Kinase</keyword>
<dbReference type="PANTHER" id="PTHR10695">
    <property type="entry name" value="DEPHOSPHO-COA KINASE-RELATED"/>
    <property type="match status" value="1"/>
</dbReference>
<protein>
    <recommendedName>
        <fullName evidence="5 6">Dephospho-CoA kinase</fullName>
        <ecNumber evidence="5 6">2.7.1.24</ecNumber>
    </recommendedName>
    <alternativeName>
        <fullName evidence="5">Dephosphocoenzyme A kinase</fullName>
    </alternativeName>
</protein>
<dbReference type="Gene3D" id="3.40.50.300">
    <property type="entry name" value="P-loop containing nucleotide triphosphate hydrolases"/>
    <property type="match status" value="1"/>
</dbReference>
<reference evidence="8" key="1">
    <citation type="submission" date="2016-10" db="EMBL/GenBank/DDBJ databases">
        <authorList>
            <person name="Varghese N."/>
            <person name="Submissions S."/>
        </authorList>
    </citation>
    <scope>NUCLEOTIDE SEQUENCE [LARGE SCALE GENOMIC DNA]</scope>
    <source>
        <strain evidence="8">DSM 19315</strain>
    </source>
</reference>
<evidence type="ECO:0000256" key="4">
    <source>
        <dbReference type="ARBA" id="ARBA00022993"/>
    </source>
</evidence>
<dbReference type="EC" id="2.7.1.24" evidence="5 6"/>
<keyword evidence="5" id="KW-0963">Cytoplasm</keyword>
<dbReference type="Pfam" id="PF01121">
    <property type="entry name" value="CoaE"/>
    <property type="match status" value="1"/>
</dbReference>
<dbReference type="OrthoDB" id="9812943at2"/>
<comment type="pathway">
    <text evidence="5">Cofactor biosynthesis; coenzyme A biosynthesis; CoA from (R)-pantothenate: step 5/5.</text>
</comment>
<dbReference type="InterPro" id="IPR027417">
    <property type="entry name" value="P-loop_NTPase"/>
</dbReference>
<accession>A0A1I2VXM0</accession>
<sequence>MNKPKRVGITGGIGSGKSTVARIFEILGIPIYSADDRAKFLMNDNQALKEKIQKNFGAESYTEQGTINREFLAKTVFSDPEKVKLINSIVHPAVGEDFENWANQQNSPYVLKEAALIFETGGEEKLDAVITISSPLKVRVNRILMRDAHRTLEQINQIIDQQLPDEVKNEKADFVIKNKDNALLIPQVLDIHQKLSL</sequence>
<keyword evidence="8" id="KW-1185">Reference proteome</keyword>
<evidence type="ECO:0000256" key="3">
    <source>
        <dbReference type="ARBA" id="ARBA00022840"/>
    </source>
</evidence>
<dbReference type="EMBL" id="FOPC01000011">
    <property type="protein sequence ID" value="SFG93853.1"/>
    <property type="molecule type" value="Genomic_DNA"/>
</dbReference>
<dbReference type="RefSeq" id="WP_092792870.1">
    <property type="nucleotide sequence ID" value="NZ_FOPC01000011.1"/>
</dbReference>
<dbReference type="STRING" id="435880.SAMN04487988_11121"/>
<dbReference type="AlphaFoldDB" id="A0A1I2VXM0"/>
<dbReference type="SUPFAM" id="SSF52540">
    <property type="entry name" value="P-loop containing nucleoside triphosphate hydrolases"/>
    <property type="match status" value="1"/>
</dbReference>
<comment type="similarity">
    <text evidence="1 5">Belongs to the CoaE family.</text>
</comment>
<keyword evidence="3 5" id="KW-0067">ATP-binding</keyword>
<evidence type="ECO:0000313" key="7">
    <source>
        <dbReference type="EMBL" id="SFG93853.1"/>
    </source>
</evidence>